<protein>
    <submittedName>
        <fullName evidence="2">Dihydrofolate reductase</fullName>
    </submittedName>
</protein>
<sequence>MSLDGYIADPYDGFDWIDIDPDIDFEELSSQFDTYLMGRRTFEVVGWQGPPSSEIRNYVFSNTLKQSDHGNLRIISEDWVEAVRALRAEPGKDIWLFGGGVLFGTLCNEGLVDTLEVAVVPVLLGGGVPLVAGLSRQVNLILKEHKVYKKTGTALLLYDIDKAHSTGKC</sequence>
<comment type="caution">
    <text evidence="2">The sequence shown here is derived from an EMBL/GenBank/DDBJ whole genome shotgun (WGS) entry which is preliminary data.</text>
</comment>
<evidence type="ECO:0000259" key="1">
    <source>
        <dbReference type="Pfam" id="PF01872"/>
    </source>
</evidence>
<dbReference type="InterPro" id="IPR024072">
    <property type="entry name" value="DHFR-like_dom_sf"/>
</dbReference>
<evidence type="ECO:0000313" key="2">
    <source>
        <dbReference type="EMBL" id="MYC94651.1"/>
    </source>
</evidence>
<dbReference type="SUPFAM" id="SSF53597">
    <property type="entry name" value="Dihydrofolate reductase-like"/>
    <property type="match status" value="1"/>
</dbReference>
<dbReference type="EMBL" id="VXMH01000030">
    <property type="protein sequence ID" value="MYC94651.1"/>
    <property type="molecule type" value="Genomic_DNA"/>
</dbReference>
<organism evidence="2">
    <name type="scientific">Caldilineaceae bacterium SB0661_bin_32</name>
    <dbReference type="NCBI Taxonomy" id="2605255"/>
    <lineage>
        <taxon>Bacteria</taxon>
        <taxon>Bacillati</taxon>
        <taxon>Chloroflexota</taxon>
        <taxon>Caldilineae</taxon>
        <taxon>Caldilineales</taxon>
        <taxon>Caldilineaceae</taxon>
    </lineage>
</organism>
<dbReference type="PANTHER" id="PTHR38011">
    <property type="entry name" value="DIHYDROFOLATE REDUCTASE FAMILY PROTEIN (AFU_ORTHOLOGUE AFUA_8G06820)"/>
    <property type="match status" value="1"/>
</dbReference>
<dbReference type="Pfam" id="PF01872">
    <property type="entry name" value="RibD_C"/>
    <property type="match status" value="1"/>
</dbReference>
<dbReference type="GO" id="GO:0009231">
    <property type="term" value="P:riboflavin biosynthetic process"/>
    <property type="evidence" value="ECO:0007669"/>
    <property type="project" value="InterPro"/>
</dbReference>
<accession>A0A6B1D457</accession>
<gene>
    <name evidence="2" type="ORF">F4X14_06745</name>
</gene>
<dbReference type="GO" id="GO:0008703">
    <property type="term" value="F:5-amino-6-(5-phosphoribosylamino)uracil reductase activity"/>
    <property type="evidence" value="ECO:0007669"/>
    <property type="project" value="InterPro"/>
</dbReference>
<feature type="domain" description="Bacterial bifunctional deaminase-reductase C-terminal" evidence="1">
    <location>
        <begin position="1"/>
        <end position="149"/>
    </location>
</feature>
<proteinExistence type="predicted"/>
<dbReference type="AlphaFoldDB" id="A0A6B1D457"/>
<reference evidence="2" key="1">
    <citation type="submission" date="2019-09" db="EMBL/GenBank/DDBJ databases">
        <title>Characterisation of the sponge microbiome using genome-centric metagenomics.</title>
        <authorList>
            <person name="Engelberts J.P."/>
            <person name="Robbins S.J."/>
            <person name="De Goeij J.M."/>
            <person name="Aranda M."/>
            <person name="Bell S.C."/>
            <person name="Webster N.S."/>
        </authorList>
    </citation>
    <scope>NUCLEOTIDE SEQUENCE</scope>
    <source>
        <strain evidence="2">SB0661_bin_32</strain>
    </source>
</reference>
<name>A0A6B1D457_9CHLR</name>
<dbReference type="InterPro" id="IPR050765">
    <property type="entry name" value="Riboflavin_Biosynth_HTPR"/>
</dbReference>
<dbReference type="Gene3D" id="3.40.430.10">
    <property type="entry name" value="Dihydrofolate Reductase, subunit A"/>
    <property type="match status" value="1"/>
</dbReference>
<dbReference type="PANTHER" id="PTHR38011:SF11">
    <property type="entry name" value="2,5-DIAMINO-6-RIBOSYLAMINO-4(3H)-PYRIMIDINONE 5'-PHOSPHATE REDUCTASE"/>
    <property type="match status" value="1"/>
</dbReference>
<dbReference type="InterPro" id="IPR002734">
    <property type="entry name" value="RibDG_C"/>
</dbReference>